<gene>
    <name evidence="2" type="ORF">MELIAE_LOCUS11816</name>
</gene>
<organism evidence="2 3">
    <name type="scientific">Brassicogethes aeneus</name>
    <name type="common">Rape pollen beetle</name>
    <name type="synonym">Meligethes aeneus</name>
    <dbReference type="NCBI Taxonomy" id="1431903"/>
    <lineage>
        <taxon>Eukaryota</taxon>
        <taxon>Metazoa</taxon>
        <taxon>Ecdysozoa</taxon>
        <taxon>Arthropoda</taxon>
        <taxon>Hexapoda</taxon>
        <taxon>Insecta</taxon>
        <taxon>Pterygota</taxon>
        <taxon>Neoptera</taxon>
        <taxon>Endopterygota</taxon>
        <taxon>Coleoptera</taxon>
        <taxon>Polyphaga</taxon>
        <taxon>Cucujiformia</taxon>
        <taxon>Nitidulidae</taxon>
        <taxon>Meligethinae</taxon>
        <taxon>Brassicogethes</taxon>
    </lineage>
</organism>
<dbReference type="EMBL" id="OV121139">
    <property type="protein sequence ID" value="CAH0562796.1"/>
    <property type="molecule type" value="Genomic_DNA"/>
</dbReference>
<reference evidence="2" key="1">
    <citation type="submission" date="2021-12" db="EMBL/GenBank/DDBJ databases">
        <authorList>
            <person name="King R."/>
        </authorList>
    </citation>
    <scope>NUCLEOTIDE SEQUENCE</scope>
</reference>
<feature type="region of interest" description="Disordered" evidence="1">
    <location>
        <begin position="326"/>
        <end position="382"/>
    </location>
</feature>
<accession>A0A9P0BIL8</accession>
<keyword evidence="3" id="KW-1185">Reference proteome</keyword>
<sequence>MNELVAKQQVTGKAILQLYTNMKKDSTSRKSTEYFKRRTEALNEHWANAEQTHAEIIKIKELSHEYWTLEYYKQIEKSYQDCYKYIQDSTTCINESSEDEDTRVKYQMQRIQDLQQIMNRIDDALAHDQTIDRYEILSEKLINQWQDSTTCINESSEDEDTRVKYQMQRIQDLQQIMNRIDDALAHDQTIDRYEILSEKLINQWQMTEKERDEMLLEEEILLQEEKEKEYSTHQAIIQLTTIKVSRRLAINIRVAYRTVATDAVLVLAGLPPMDHYVTQALTGHGSFSTYLFKIKKRGNTPSSAVIGLRSTERERQAGARVIPTKRALDSSQTCRGPATRSRQRLKSKFKPATSQERVTHGGGDDQDLGRPFGTPEEVNHDGLAPQMDTIELEVPFTERSCRMCLQSAKGNFLHMRINDALSHAKKYHASSRVVFRCTGCMKLYQTKYGAHVHQAKCAGPA</sequence>
<evidence type="ECO:0000313" key="2">
    <source>
        <dbReference type="EMBL" id="CAH0562796.1"/>
    </source>
</evidence>
<evidence type="ECO:0000256" key="1">
    <source>
        <dbReference type="SAM" id="MobiDB-lite"/>
    </source>
</evidence>
<protein>
    <submittedName>
        <fullName evidence="2">Uncharacterized protein</fullName>
    </submittedName>
</protein>
<dbReference type="AlphaFoldDB" id="A0A9P0BIL8"/>
<dbReference type="Proteomes" id="UP001154078">
    <property type="component" value="Chromosome 8"/>
</dbReference>
<name>A0A9P0BIL8_BRAAE</name>
<proteinExistence type="predicted"/>
<dbReference type="OrthoDB" id="5989194at2759"/>
<evidence type="ECO:0000313" key="3">
    <source>
        <dbReference type="Proteomes" id="UP001154078"/>
    </source>
</evidence>